<gene>
    <name evidence="1" type="ORF">JEU22_28225</name>
</gene>
<comment type="caution">
    <text evidence="1">The sequence shown here is derived from an EMBL/GenBank/DDBJ whole genome shotgun (WGS) entry which is preliminary data.</text>
</comment>
<evidence type="ECO:0000313" key="2">
    <source>
        <dbReference type="Proteomes" id="UP000637061"/>
    </source>
</evidence>
<dbReference type="RefSeq" id="WP_146024573.1">
    <property type="nucleotide sequence ID" value="NZ_JAEHTE010000060.1"/>
</dbReference>
<name>A0A8I1EJ55_PSEPU</name>
<protein>
    <submittedName>
        <fullName evidence="1">Uncharacterized protein</fullName>
    </submittedName>
</protein>
<accession>A0A8I1EJ55</accession>
<dbReference type="AlphaFoldDB" id="A0A8I1EJ55"/>
<sequence>MKYNKPFPTENHKDHFIYENRPFINPDHGELYPIEWATVIDINLMPTTTPDDDDIIDPPRYYLQITPNGEIRGATHYYDEHEDYFSVTADDSDIVFLKLFLSQHPHHTPTLASLQHYRKERASEWNNEVNKQKNHI</sequence>
<reference evidence="1" key="1">
    <citation type="submission" date="2020-12" db="EMBL/GenBank/DDBJ databases">
        <title>Enhanced detection system for hospital associated transmission using whole genome sequencing surveillance.</title>
        <authorList>
            <person name="Harrison L.H."/>
            <person name="Van Tyne D."/>
            <person name="Marsh J.W."/>
            <person name="Griffith M.P."/>
            <person name="Snyder D.J."/>
            <person name="Cooper V.S."/>
            <person name="Mustapha M."/>
        </authorList>
    </citation>
    <scope>NUCLEOTIDE SEQUENCE</scope>
    <source>
        <strain evidence="1">PSB00042</strain>
    </source>
</reference>
<proteinExistence type="predicted"/>
<dbReference type="Proteomes" id="UP000637061">
    <property type="component" value="Unassembled WGS sequence"/>
</dbReference>
<organism evidence="1 2">
    <name type="scientific">Pseudomonas putida</name>
    <name type="common">Arthrobacter siderocapsulatus</name>
    <dbReference type="NCBI Taxonomy" id="303"/>
    <lineage>
        <taxon>Bacteria</taxon>
        <taxon>Pseudomonadati</taxon>
        <taxon>Pseudomonadota</taxon>
        <taxon>Gammaproteobacteria</taxon>
        <taxon>Pseudomonadales</taxon>
        <taxon>Pseudomonadaceae</taxon>
        <taxon>Pseudomonas</taxon>
    </lineage>
</organism>
<evidence type="ECO:0000313" key="1">
    <source>
        <dbReference type="EMBL" id="MBI6887804.1"/>
    </source>
</evidence>
<dbReference type="EMBL" id="JAEHTE010000060">
    <property type="protein sequence ID" value="MBI6887804.1"/>
    <property type="molecule type" value="Genomic_DNA"/>
</dbReference>